<dbReference type="Proteomes" id="UP000002058">
    <property type="component" value="Unassembled WGS sequence"/>
</dbReference>
<keyword evidence="2" id="KW-1185">Reference proteome</keyword>
<reference evidence="2" key="1">
    <citation type="journal article" date="2009" name="Genome Res.">
        <title>Comparative genomic analyses of the human fungal pathogens Coccidioides and their relatives.</title>
        <authorList>
            <person name="Sharpton T.J."/>
            <person name="Stajich J.E."/>
            <person name="Rounsley S.D."/>
            <person name="Gardner M.J."/>
            <person name="Wortman J.R."/>
            <person name="Jordar V.S."/>
            <person name="Maiti R."/>
            <person name="Kodira C.D."/>
            <person name="Neafsey D.E."/>
            <person name="Zeng Q."/>
            <person name="Hung C.-Y."/>
            <person name="McMahan C."/>
            <person name="Muszewska A."/>
            <person name="Grynberg M."/>
            <person name="Mandel M.A."/>
            <person name="Kellner E.M."/>
            <person name="Barker B.M."/>
            <person name="Galgiani J.N."/>
            <person name="Orbach M.J."/>
            <person name="Kirkland T.N."/>
            <person name="Cole G.T."/>
            <person name="Henn M.R."/>
            <person name="Birren B.W."/>
            <person name="Taylor J.W."/>
        </authorList>
    </citation>
    <scope>NUCLEOTIDE SEQUENCE [LARGE SCALE GENOMIC DNA]</scope>
    <source>
        <strain evidence="2">UAMH 1704</strain>
    </source>
</reference>
<dbReference type="RefSeq" id="XP_002583037.1">
    <property type="nucleotide sequence ID" value="XM_002582991.1"/>
</dbReference>
<name>C4K059_UNCRE</name>
<dbReference type="EMBL" id="CH476619">
    <property type="protein sequence ID" value="EEP82945.1"/>
    <property type="molecule type" value="Genomic_DNA"/>
</dbReference>
<dbReference type="VEuPathDB" id="FungiDB:UREG_07810"/>
<evidence type="ECO:0000313" key="1">
    <source>
        <dbReference type="EMBL" id="EEP82945.1"/>
    </source>
</evidence>
<sequence>MPPPLGWKVGNSLHPYYNSMLCRFHNHMCDMLKQHGTGLFENKSEATNAVNSYKEYIIREYRKTWIQMFGLPDFKLHIDVES</sequence>
<gene>
    <name evidence="1" type="ORF">UREG_07810</name>
</gene>
<protein>
    <submittedName>
        <fullName evidence="1">Uncharacterized protein</fullName>
    </submittedName>
</protein>
<evidence type="ECO:0000313" key="2">
    <source>
        <dbReference type="Proteomes" id="UP000002058"/>
    </source>
</evidence>
<dbReference type="HOGENOM" id="CLU_2560007_0_0_1"/>
<dbReference type="GeneID" id="8440261"/>
<proteinExistence type="predicted"/>
<dbReference type="KEGG" id="ure:UREG_07810"/>
<accession>C4K059</accession>
<dbReference type="eggNOG" id="ENOG502RQ5H">
    <property type="taxonomic scope" value="Eukaryota"/>
</dbReference>
<dbReference type="InParanoid" id="C4K059"/>
<organism evidence="1 2">
    <name type="scientific">Uncinocarpus reesii (strain UAMH 1704)</name>
    <dbReference type="NCBI Taxonomy" id="336963"/>
    <lineage>
        <taxon>Eukaryota</taxon>
        <taxon>Fungi</taxon>
        <taxon>Dikarya</taxon>
        <taxon>Ascomycota</taxon>
        <taxon>Pezizomycotina</taxon>
        <taxon>Eurotiomycetes</taxon>
        <taxon>Eurotiomycetidae</taxon>
        <taxon>Onygenales</taxon>
        <taxon>Onygenaceae</taxon>
        <taxon>Uncinocarpus</taxon>
    </lineage>
</organism>
<dbReference type="AlphaFoldDB" id="C4K059"/>